<feature type="region of interest" description="Disordered" evidence="1">
    <location>
        <begin position="18"/>
        <end position="38"/>
    </location>
</feature>
<gene>
    <name evidence="2" type="ordered locus">RPD_3080</name>
</gene>
<dbReference type="EMBL" id="CP000283">
    <property type="protein sequence ID" value="ABE40306.1"/>
    <property type="molecule type" value="Genomic_DNA"/>
</dbReference>
<dbReference type="Proteomes" id="UP000001818">
    <property type="component" value="Chromosome"/>
</dbReference>
<evidence type="ECO:0000313" key="3">
    <source>
        <dbReference type="Proteomes" id="UP000001818"/>
    </source>
</evidence>
<sequence length="138" mass="14828">MLDRTEFCSTSAYAMTKAPAGKSPTRRGKQAAGTAKGGLSKIKTVHREQTTGRHVVSKTRFEAVMRAAEKSGLLNEKGGRIGGRVSLALVSQAKRQTGIETDTDLIEFALATVALEDNFADAFKESRGKVDPKLKLGF</sequence>
<proteinExistence type="predicted"/>
<dbReference type="HOGENOM" id="CLU_153895_0_0_5"/>
<accession>Q135D3</accession>
<dbReference type="eggNOG" id="ENOG5032ZQK">
    <property type="taxonomic scope" value="Bacteria"/>
</dbReference>
<reference evidence="2 3" key="1">
    <citation type="submission" date="2006-03" db="EMBL/GenBank/DDBJ databases">
        <title>Complete sequence of Rhodopseudomonas palustris BisB5.</title>
        <authorList>
            <consortium name="US DOE Joint Genome Institute"/>
            <person name="Copeland A."/>
            <person name="Lucas S."/>
            <person name="Lapidus A."/>
            <person name="Barry K."/>
            <person name="Detter J.C."/>
            <person name="Glavina del Rio T."/>
            <person name="Hammon N."/>
            <person name="Israni S."/>
            <person name="Dalin E."/>
            <person name="Tice H."/>
            <person name="Pitluck S."/>
            <person name="Chain P."/>
            <person name="Malfatti S."/>
            <person name="Shin M."/>
            <person name="Vergez L."/>
            <person name="Schmutz J."/>
            <person name="Larimer F."/>
            <person name="Land M."/>
            <person name="Hauser L."/>
            <person name="Pelletier D.A."/>
            <person name="Kyrpides N."/>
            <person name="Lykidis A."/>
            <person name="Oda Y."/>
            <person name="Harwood C.S."/>
            <person name="Richardson P."/>
        </authorList>
    </citation>
    <scope>NUCLEOTIDE SEQUENCE [LARGE SCALE GENOMIC DNA]</scope>
    <source>
        <strain evidence="2 3">BisB5</strain>
    </source>
</reference>
<dbReference type="KEGG" id="rpd:RPD_3080"/>
<evidence type="ECO:0000313" key="2">
    <source>
        <dbReference type="EMBL" id="ABE40306.1"/>
    </source>
</evidence>
<dbReference type="STRING" id="316057.RPD_3080"/>
<protein>
    <submittedName>
        <fullName evidence="2">Uncharacterized protein</fullName>
    </submittedName>
</protein>
<organism evidence="2 3">
    <name type="scientific">Rhodopseudomonas palustris (strain BisB5)</name>
    <dbReference type="NCBI Taxonomy" id="316057"/>
    <lineage>
        <taxon>Bacteria</taxon>
        <taxon>Pseudomonadati</taxon>
        <taxon>Pseudomonadota</taxon>
        <taxon>Alphaproteobacteria</taxon>
        <taxon>Hyphomicrobiales</taxon>
        <taxon>Nitrobacteraceae</taxon>
        <taxon>Rhodopseudomonas</taxon>
    </lineage>
</organism>
<evidence type="ECO:0000256" key="1">
    <source>
        <dbReference type="SAM" id="MobiDB-lite"/>
    </source>
</evidence>
<dbReference type="AlphaFoldDB" id="Q135D3"/>
<name>Q135D3_RHOPS</name>